<gene>
    <name evidence="2" type="ORF">H9968_07245</name>
</gene>
<evidence type="ECO:0000313" key="2">
    <source>
        <dbReference type="EMBL" id="HIZ39704.1"/>
    </source>
</evidence>
<name>A0A9D2EL32_9FIRM</name>
<dbReference type="PANTHER" id="PTHR39174">
    <property type="entry name" value="INNER MEMBRANE PROTEIN-RELATED"/>
    <property type="match status" value="1"/>
</dbReference>
<reference evidence="2" key="2">
    <citation type="submission" date="2021-04" db="EMBL/GenBank/DDBJ databases">
        <authorList>
            <person name="Gilroy R."/>
        </authorList>
    </citation>
    <scope>NUCLEOTIDE SEQUENCE</scope>
    <source>
        <strain evidence="2">CHK179-28034</strain>
    </source>
</reference>
<evidence type="ECO:0000256" key="1">
    <source>
        <dbReference type="SAM" id="Phobius"/>
    </source>
</evidence>
<feature type="transmembrane region" description="Helical" evidence="1">
    <location>
        <begin position="14"/>
        <end position="35"/>
    </location>
</feature>
<organism evidence="2 3">
    <name type="scientific">Candidatus Anaerobutyricum stercoris</name>
    <dbReference type="NCBI Taxonomy" id="2838457"/>
    <lineage>
        <taxon>Bacteria</taxon>
        <taxon>Bacillati</taxon>
        <taxon>Bacillota</taxon>
        <taxon>Clostridia</taxon>
        <taxon>Lachnospirales</taxon>
        <taxon>Lachnospiraceae</taxon>
        <taxon>Anaerobutyricum</taxon>
    </lineage>
</organism>
<keyword evidence="1" id="KW-0812">Transmembrane</keyword>
<dbReference type="AlphaFoldDB" id="A0A9D2EL32"/>
<dbReference type="PANTHER" id="PTHR39174:SF1">
    <property type="entry name" value="INNER MEMBRANE PROTEIN"/>
    <property type="match status" value="1"/>
</dbReference>
<proteinExistence type="predicted"/>
<feature type="transmembrane region" description="Helical" evidence="1">
    <location>
        <begin position="47"/>
        <end position="68"/>
    </location>
</feature>
<protein>
    <submittedName>
        <fullName evidence="2">YhdT family protein</fullName>
    </submittedName>
</protein>
<keyword evidence="1" id="KW-0472">Membrane</keyword>
<dbReference type="InterPro" id="IPR010398">
    <property type="entry name" value="DUF997"/>
</dbReference>
<keyword evidence="1" id="KW-1133">Transmembrane helix</keyword>
<comment type="caution">
    <text evidence="2">The sequence shown here is derived from an EMBL/GenBank/DDBJ whole genome shotgun (WGS) entry which is preliminary data.</text>
</comment>
<dbReference type="Pfam" id="PF06196">
    <property type="entry name" value="DUF997"/>
    <property type="match status" value="1"/>
</dbReference>
<accession>A0A9D2EL32</accession>
<dbReference type="EMBL" id="DXBR01000063">
    <property type="protein sequence ID" value="HIZ39704.1"/>
    <property type="molecule type" value="Genomic_DNA"/>
</dbReference>
<evidence type="ECO:0000313" key="3">
    <source>
        <dbReference type="Proteomes" id="UP000824049"/>
    </source>
</evidence>
<dbReference type="Proteomes" id="UP000824049">
    <property type="component" value="Unassembled WGS sequence"/>
</dbReference>
<sequence length="86" mass="9881">MKLKEKYRQIKKEAGACVAALLVLIVFWAIAGFGVSHLNITVCHTPLWAITGCIGTWIFSIIMVVWMVKKVFKDFDLEDEDEKHER</sequence>
<reference evidence="2" key="1">
    <citation type="journal article" date="2021" name="PeerJ">
        <title>Extensive microbial diversity within the chicken gut microbiome revealed by metagenomics and culture.</title>
        <authorList>
            <person name="Gilroy R."/>
            <person name="Ravi A."/>
            <person name="Getino M."/>
            <person name="Pursley I."/>
            <person name="Horton D.L."/>
            <person name="Alikhan N.F."/>
            <person name="Baker D."/>
            <person name="Gharbi K."/>
            <person name="Hall N."/>
            <person name="Watson M."/>
            <person name="Adriaenssens E.M."/>
            <person name="Foster-Nyarko E."/>
            <person name="Jarju S."/>
            <person name="Secka A."/>
            <person name="Antonio M."/>
            <person name="Oren A."/>
            <person name="Chaudhuri R.R."/>
            <person name="La Ragione R."/>
            <person name="Hildebrand F."/>
            <person name="Pallen M.J."/>
        </authorList>
    </citation>
    <scope>NUCLEOTIDE SEQUENCE</scope>
    <source>
        <strain evidence="2">CHK179-28034</strain>
    </source>
</reference>